<evidence type="ECO:0008006" key="3">
    <source>
        <dbReference type="Google" id="ProtNLM"/>
    </source>
</evidence>
<dbReference type="STRING" id="880071.Fleli_0818"/>
<protein>
    <recommendedName>
        <fullName evidence="3">DUF4783 domain-containing protein</fullName>
    </recommendedName>
</protein>
<dbReference type="RefSeq" id="WP_014796734.1">
    <property type="nucleotide sequence ID" value="NC_018018.1"/>
</dbReference>
<gene>
    <name evidence="1" type="ordered locus">Fleli_0818</name>
</gene>
<dbReference type="Proteomes" id="UP000006054">
    <property type="component" value="Chromosome"/>
</dbReference>
<dbReference type="Pfam" id="PF16022">
    <property type="entry name" value="DUF4783"/>
    <property type="match status" value="1"/>
</dbReference>
<dbReference type="KEGG" id="fli:Fleli_0818"/>
<dbReference type="InterPro" id="IPR031977">
    <property type="entry name" value="DUF4783"/>
</dbReference>
<reference evidence="2" key="1">
    <citation type="submission" date="2012-06" db="EMBL/GenBank/DDBJ databases">
        <title>The complete genome of Flexibacter litoralis DSM 6794.</title>
        <authorList>
            <person name="Lucas S."/>
            <person name="Copeland A."/>
            <person name="Lapidus A."/>
            <person name="Glavina del Rio T."/>
            <person name="Dalin E."/>
            <person name="Tice H."/>
            <person name="Bruce D."/>
            <person name="Goodwin L."/>
            <person name="Pitluck S."/>
            <person name="Peters L."/>
            <person name="Ovchinnikova G."/>
            <person name="Lu M."/>
            <person name="Kyrpides N."/>
            <person name="Mavromatis K."/>
            <person name="Ivanova N."/>
            <person name="Brettin T."/>
            <person name="Detter J.C."/>
            <person name="Han C."/>
            <person name="Larimer F."/>
            <person name="Land M."/>
            <person name="Hauser L."/>
            <person name="Markowitz V."/>
            <person name="Cheng J.-F."/>
            <person name="Hugenholtz P."/>
            <person name="Woyke T."/>
            <person name="Wu D."/>
            <person name="Spring S."/>
            <person name="Lang E."/>
            <person name="Kopitz M."/>
            <person name="Brambilla E."/>
            <person name="Klenk H.-P."/>
            <person name="Eisen J.A."/>
        </authorList>
    </citation>
    <scope>NUCLEOTIDE SEQUENCE [LARGE SCALE GENOMIC DNA]</scope>
    <source>
        <strain evidence="2">ATCC 23117 / DSM 6794 / NBRC 15988 / NCIMB 1366 / Sio-4</strain>
    </source>
</reference>
<accession>I4AH41</accession>
<dbReference type="eggNOG" id="ENOG5032ZKW">
    <property type="taxonomic scope" value="Bacteria"/>
</dbReference>
<proteinExistence type="predicted"/>
<keyword evidence="2" id="KW-1185">Reference proteome</keyword>
<name>I4AH41_BERLS</name>
<dbReference type="Gene3D" id="3.10.450.50">
    <property type="match status" value="1"/>
</dbReference>
<dbReference type="EMBL" id="CP003345">
    <property type="protein sequence ID" value="AFM03276.1"/>
    <property type="molecule type" value="Genomic_DNA"/>
</dbReference>
<evidence type="ECO:0000313" key="1">
    <source>
        <dbReference type="EMBL" id="AFM03276.1"/>
    </source>
</evidence>
<organism evidence="1 2">
    <name type="scientific">Bernardetia litoralis (strain ATCC 23117 / DSM 6794 / NBRC 15988 / NCIMB 1366 / Fx l1 / Sio-4)</name>
    <name type="common">Flexibacter litoralis</name>
    <dbReference type="NCBI Taxonomy" id="880071"/>
    <lineage>
        <taxon>Bacteria</taxon>
        <taxon>Pseudomonadati</taxon>
        <taxon>Bacteroidota</taxon>
        <taxon>Cytophagia</taxon>
        <taxon>Cytophagales</taxon>
        <taxon>Bernardetiaceae</taxon>
        <taxon>Bernardetia</taxon>
    </lineage>
</organism>
<sequence length="137" mass="15337" precursor="true">MKSLFFLWITFGLIWGVFSTSPTFAQTEDEVINTAKTAIGAASTKELVKLCHDAVEIGLGDQKATYSQSQAEFVLKDFFTKNPAKQFEYIHKGASKEGLKYVIGKYTATNGNTFRVYILVKSTPNGFRIDTLDFSRE</sequence>
<dbReference type="OrthoDB" id="1524766at2"/>
<dbReference type="PATRIC" id="fig|880071.3.peg.792"/>
<dbReference type="HOGENOM" id="CLU_130255_1_0_10"/>
<evidence type="ECO:0000313" key="2">
    <source>
        <dbReference type="Proteomes" id="UP000006054"/>
    </source>
</evidence>
<dbReference type="AlphaFoldDB" id="I4AH41"/>